<evidence type="ECO:0000256" key="2">
    <source>
        <dbReference type="PROSITE-ProRule" id="PRU00504"/>
    </source>
</evidence>
<name>A0AAW2YZM9_9EUKA</name>
<dbReference type="InterPro" id="IPR001258">
    <property type="entry name" value="NHL_repeat"/>
</dbReference>
<evidence type="ECO:0000256" key="1">
    <source>
        <dbReference type="ARBA" id="ARBA00022737"/>
    </source>
</evidence>
<dbReference type="InterPro" id="IPR000033">
    <property type="entry name" value="LDLR_classB_rpt"/>
</dbReference>
<dbReference type="EMBL" id="JAOPGA020000855">
    <property type="protein sequence ID" value="KAL0482458.1"/>
    <property type="molecule type" value="Genomic_DNA"/>
</dbReference>
<dbReference type="Gene3D" id="2.120.10.30">
    <property type="entry name" value="TolB, C-terminal domain"/>
    <property type="match status" value="5"/>
</dbReference>
<accession>A0AAW2YZM9</accession>
<dbReference type="AlphaFoldDB" id="A0AAW2YZM9"/>
<dbReference type="PANTHER" id="PTHR46388">
    <property type="entry name" value="NHL REPEAT-CONTAINING PROTEIN 2"/>
    <property type="match status" value="1"/>
</dbReference>
<feature type="repeat" description="NHL" evidence="2">
    <location>
        <begin position="291"/>
        <end position="322"/>
    </location>
</feature>
<feature type="repeat" description="NHL" evidence="2">
    <location>
        <begin position="344"/>
        <end position="380"/>
    </location>
</feature>
<keyword evidence="1" id="KW-0677">Repeat</keyword>
<comment type="caution">
    <text evidence="3">The sequence shown here is derived from an EMBL/GenBank/DDBJ whole genome shotgun (WGS) entry which is preliminary data.</text>
</comment>
<dbReference type="InterPro" id="IPR011042">
    <property type="entry name" value="6-blade_b-propeller_TolB-like"/>
</dbReference>
<reference evidence="3 4" key="1">
    <citation type="submission" date="2024-03" db="EMBL/GenBank/DDBJ databases">
        <title>The Acrasis kona genome and developmental transcriptomes reveal deep origins of eukaryotic multicellular pathways.</title>
        <authorList>
            <person name="Sheikh S."/>
            <person name="Fu C.-J."/>
            <person name="Brown M.W."/>
            <person name="Baldauf S.L."/>
        </authorList>
    </citation>
    <scope>NUCLEOTIDE SEQUENCE [LARGE SCALE GENOMIC DNA]</scope>
    <source>
        <strain evidence="3 4">ATCC MYA-3509</strain>
    </source>
</reference>
<dbReference type="PANTHER" id="PTHR46388:SF2">
    <property type="entry name" value="NHL REPEAT-CONTAINING PROTEIN 2"/>
    <property type="match status" value="1"/>
</dbReference>
<evidence type="ECO:0000313" key="4">
    <source>
        <dbReference type="Proteomes" id="UP001431209"/>
    </source>
</evidence>
<evidence type="ECO:0000313" key="3">
    <source>
        <dbReference type="EMBL" id="KAL0482458.1"/>
    </source>
</evidence>
<keyword evidence="4" id="KW-1185">Reference proteome</keyword>
<sequence length="773" mass="84688">MIYPKELAVDSINNICYFTTYNNNLFELNITSGVVTYSQYNNKVGDVQRIEIDSVNNLIYFAESRYNRIRVINRTSGLINNINNLVYIVSQSDCPIRVVNRTSGLVNTLAGTDKKGDYSILTYSVSSDNVNNLIYIADNSNFRIQVIDRTNDKTRTVVGTGYPSYCCDNEPYANAALRAPRSTVVDSINNLVYIADAGGNRIRVVDRASGLINTFAGTGEEGYNGDNITSTRAMLNGPTGIAVDNNLVYIADTLNHRIRVVDRTSDLINTFAGTGDKGYNGDNFASTRAILSIPTGIAVDSANNLVYIADAGNNRIRVVDRASGLINTFAGTGEEGYNGDNITSTRAMLNGPTGIAVDSANNLVYIADAGNNRIRVVDRASGLINTFAGTGDKGYNGEYISAASASMILPCEVTVDNINNLVYIADAGNNRIRVVDRASGLINTFAGTGEEGYNGDNIIATSARLSSPNGVTVDHDNNLLYIADQDNQMIRAVPLVSGVVARNITCFNILSTNTSVCSGNGFCVSYNNCICKKNSYIGQQCENDVTKSSYFLSFNRDTFNESFIYNGYNIPHYNLSDDGIYPQSEICFRSLFDLPGKQFFMALNFPDRPSAKHILQLFLFPEPWNGHVISSAIHFNTTNENMVLMDDGYEVAFSVLQIKAFTSYILYISIDKDLSRITSHITDQKGNILTNTVIYFSDRYFEVSLLRSRYRVCFGLYNDGVVGKHTKLKLLYYGVNSGSVNNGSANNGSANNIPNVRMIIGIVIASLIGYLLM</sequence>
<dbReference type="SUPFAM" id="SSF101898">
    <property type="entry name" value="NHL repeat"/>
    <property type="match status" value="2"/>
</dbReference>
<dbReference type="PROSITE" id="PS51125">
    <property type="entry name" value="NHL"/>
    <property type="match status" value="2"/>
</dbReference>
<dbReference type="Proteomes" id="UP001431209">
    <property type="component" value="Unassembled WGS sequence"/>
</dbReference>
<evidence type="ECO:0008006" key="5">
    <source>
        <dbReference type="Google" id="ProtNLM"/>
    </source>
</evidence>
<dbReference type="SMART" id="SM00135">
    <property type="entry name" value="LY"/>
    <property type="match status" value="7"/>
</dbReference>
<gene>
    <name evidence="3" type="ORF">AKO1_013078</name>
</gene>
<protein>
    <recommendedName>
        <fullName evidence="5">EGF-like domain-containing protein</fullName>
    </recommendedName>
</protein>
<dbReference type="Pfam" id="PF01436">
    <property type="entry name" value="NHL"/>
    <property type="match status" value="3"/>
</dbReference>
<proteinExistence type="predicted"/>
<organism evidence="3 4">
    <name type="scientific">Acrasis kona</name>
    <dbReference type="NCBI Taxonomy" id="1008807"/>
    <lineage>
        <taxon>Eukaryota</taxon>
        <taxon>Discoba</taxon>
        <taxon>Heterolobosea</taxon>
        <taxon>Tetramitia</taxon>
        <taxon>Eutetramitia</taxon>
        <taxon>Acrasidae</taxon>
        <taxon>Acrasis</taxon>
    </lineage>
</organism>